<comment type="subunit">
    <text evidence="9 11">Homodimer. Heterotetramer of two MnmE and two MnmG subunits.</text>
</comment>
<evidence type="ECO:0000256" key="8">
    <source>
        <dbReference type="ARBA" id="ARBA00023027"/>
    </source>
</evidence>
<dbReference type="PANTHER" id="PTHR11806:SF0">
    <property type="entry name" value="PROTEIN MTO1 HOMOLOG, MITOCHONDRIAL"/>
    <property type="match status" value="1"/>
</dbReference>
<dbReference type="InterPro" id="IPR004416">
    <property type="entry name" value="MnmG"/>
</dbReference>
<evidence type="ECO:0000256" key="1">
    <source>
        <dbReference type="ARBA" id="ARBA00001974"/>
    </source>
</evidence>
<feature type="binding site" evidence="11">
    <location>
        <begin position="10"/>
        <end position="15"/>
    </location>
    <ligand>
        <name>FAD</name>
        <dbReference type="ChEBI" id="CHEBI:57692"/>
    </ligand>
</feature>
<dbReference type="GO" id="GO:0030488">
    <property type="term" value="P:tRNA methylation"/>
    <property type="evidence" value="ECO:0007669"/>
    <property type="project" value="TreeGrafter"/>
</dbReference>
<comment type="cofactor">
    <cofactor evidence="1 11">
        <name>FAD</name>
        <dbReference type="ChEBI" id="CHEBI:57692"/>
    </cofactor>
</comment>
<keyword evidence="5 11" id="KW-0285">Flavoprotein</keyword>
<dbReference type="FunFam" id="3.50.50.60:FF:000002">
    <property type="entry name" value="tRNA uridine 5-carboxymethylaminomethyl modification enzyme MnmG"/>
    <property type="match status" value="1"/>
</dbReference>
<dbReference type="GO" id="GO:0050660">
    <property type="term" value="F:flavin adenine dinucleotide binding"/>
    <property type="evidence" value="ECO:0007669"/>
    <property type="project" value="UniProtKB-UniRule"/>
</dbReference>
<comment type="caution">
    <text evidence="13">The sequence shown here is derived from an EMBL/GenBank/DDBJ whole genome shotgun (WGS) entry which is preliminary data.</text>
</comment>
<dbReference type="Gene3D" id="1.10.150.570">
    <property type="entry name" value="GidA associated domain, C-terminal subdomain"/>
    <property type="match status" value="1"/>
</dbReference>
<dbReference type="InterPro" id="IPR026904">
    <property type="entry name" value="MnmG_C"/>
</dbReference>
<dbReference type="InterPro" id="IPR020595">
    <property type="entry name" value="MnmG-rel_CS"/>
</dbReference>
<evidence type="ECO:0000313" key="13">
    <source>
        <dbReference type="EMBL" id="MXO88605.1"/>
    </source>
</evidence>
<dbReference type="Pfam" id="PF21680">
    <property type="entry name" value="GIDA_C_1st"/>
    <property type="match status" value="1"/>
</dbReference>
<gene>
    <name evidence="11 13" type="primary">mnmG</name>
    <name evidence="11" type="synonym">gidA</name>
    <name evidence="13" type="ORF">GRI32_07610</name>
</gene>
<evidence type="ECO:0000256" key="7">
    <source>
        <dbReference type="ARBA" id="ARBA00022827"/>
    </source>
</evidence>
<sequence>MSAFDILVIGGGHAGCEAASVAARMGARTALISFDIATIGAMSCNPAIGGLGKGHLVREVDAFDGLIARAADAAAIHYRMLNRSKGSAVQGPRVQADRTLFRAAIQKMIRAQDNLTLIEGEAASLLFQEDRVCGVILGDGTEVPAGAVILCTGTFLGGTLFRGEERLTGGRIGESSAQVLAAQMRNSGLPMARLKTGTPPRLDGRTINWARLEEQPSDSDPWTMSALTPERVNPQVFCAITRTNPASHAIIADNLHRSPLFTGAIGAAGPRYCPSIEDKIHRFADRDGHQVFLEPEGLGTHMVYPNGISTSLPTDVQLAMLRTMEGLEQVEMVVPGYAVEYDHIDPRALGPDLQLKEMPGLYCAGQINGTTGYEEAAAQGLIAGMHAAAKVRGVAPAPIDRANSYMAVMVDDLTLHGVSEPYRMLTARAEYRLRLRANNATTRLTPLAIDAGCVGAERTGWVTSREQERSVWDSALDRKVTGGELIDLGISAKQDAGRLTLREWLRFPNIDLHALIPLLPAECRTDSALAEELAEDAAYAPYLERQDAELRDLRSSEAVLLGDGFAYAQVPGLSNEMVERLSTARPANLAAAGRVRGITPAALAAVLVHARRNSATEAA</sequence>
<dbReference type="EMBL" id="WTYY01000003">
    <property type="protein sequence ID" value="MXO88605.1"/>
    <property type="molecule type" value="Genomic_DNA"/>
</dbReference>
<comment type="caution">
    <text evidence="11">Lacks conserved residue(s) required for the propagation of feature annotation.</text>
</comment>
<dbReference type="PANTHER" id="PTHR11806">
    <property type="entry name" value="GLUCOSE INHIBITED DIVISION PROTEIN A"/>
    <property type="match status" value="1"/>
</dbReference>
<dbReference type="AlphaFoldDB" id="A0A844ZLB6"/>
<dbReference type="InterPro" id="IPR044920">
    <property type="entry name" value="MnmG_C_subdom_sf"/>
</dbReference>
<evidence type="ECO:0000256" key="3">
    <source>
        <dbReference type="ARBA" id="ARBA00007653"/>
    </source>
</evidence>
<evidence type="ECO:0000256" key="5">
    <source>
        <dbReference type="ARBA" id="ARBA00022630"/>
    </source>
</evidence>
<evidence type="ECO:0000256" key="4">
    <source>
        <dbReference type="ARBA" id="ARBA00020461"/>
    </source>
</evidence>
<comment type="subcellular location">
    <subcellularLocation>
        <location evidence="11">Cytoplasm</location>
    </subcellularLocation>
</comment>
<organism evidence="13 14">
    <name type="scientific">Alteraurantiacibacter aestuarii</name>
    <dbReference type="NCBI Taxonomy" id="650004"/>
    <lineage>
        <taxon>Bacteria</taxon>
        <taxon>Pseudomonadati</taxon>
        <taxon>Pseudomonadota</taxon>
        <taxon>Alphaproteobacteria</taxon>
        <taxon>Sphingomonadales</taxon>
        <taxon>Erythrobacteraceae</taxon>
        <taxon>Alteraurantiacibacter</taxon>
    </lineage>
</organism>
<dbReference type="NCBIfam" id="TIGR00136">
    <property type="entry name" value="mnmG_gidA"/>
    <property type="match status" value="1"/>
</dbReference>
<feature type="domain" description="tRNA uridine 5-carboxymethylaminomethyl modification enzyme C-terminal subdomain" evidence="12">
    <location>
        <begin position="537"/>
        <end position="608"/>
    </location>
</feature>
<comment type="function">
    <text evidence="2 11">NAD-binding protein involved in the addition of a carboxymethylaminomethyl (cmnm) group at the wobble position (U34) of certain tRNAs, forming tRNA-cmnm(5)s(2)U34.</text>
</comment>
<proteinExistence type="inferred from homology"/>
<dbReference type="Pfam" id="PF01134">
    <property type="entry name" value="GIDA"/>
    <property type="match status" value="1"/>
</dbReference>
<reference evidence="13 14" key="1">
    <citation type="submission" date="2019-12" db="EMBL/GenBank/DDBJ databases">
        <title>Genomic-based taxomic classification of the family Erythrobacteraceae.</title>
        <authorList>
            <person name="Xu L."/>
        </authorList>
    </citation>
    <scope>NUCLEOTIDE SEQUENCE [LARGE SCALE GENOMIC DNA]</scope>
    <source>
        <strain evidence="13 14">JCM 16339</strain>
    </source>
</reference>
<protein>
    <recommendedName>
        <fullName evidence="4 11">tRNA uridine 5-carboxymethylaminomethyl modification enzyme MnmG</fullName>
    </recommendedName>
    <alternativeName>
        <fullName evidence="10 11">Glucose-inhibited division protein A</fullName>
    </alternativeName>
</protein>
<evidence type="ECO:0000313" key="14">
    <source>
        <dbReference type="Proteomes" id="UP000435243"/>
    </source>
</evidence>
<comment type="similarity">
    <text evidence="3 11">Belongs to the MnmG family.</text>
</comment>
<dbReference type="InterPro" id="IPR036188">
    <property type="entry name" value="FAD/NAD-bd_sf"/>
</dbReference>
<name>A0A844ZLB6_9SPHN</name>
<dbReference type="PROSITE" id="PS01280">
    <property type="entry name" value="GIDA_1"/>
    <property type="match status" value="1"/>
</dbReference>
<dbReference type="GO" id="GO:0005829">
    <property type="term" value="C:cytosol"/>
    <property type="evidence" value="ECO:0007669"/>
    <property type="project" value="TreeGrafter"/>
</dbReference>
<keyword evidence="7 11" id="KW-0274">FAD</keyword>
<keyword evidence="6 11" id="KW-0819">tRNA processing</keyword>
<dbReference type="SMART" id="SM01228">
    <property type="entry name" value="GIDA_assoc_3"/>
    <property type="match status" value="1"/>
</dbReference>
<keyword evidence="14" id="KW-1185">Reference proteome</keyword>
<evidence type="ECO:0000256" key="11">
    <source>
        <dbReference type="HAMAP-Rule" id="MF_00129"/>
    </source>
</evidence>
<dbReference type="InterPro" id="IPR040131">
    <property type="entry name" value="MnmG_N"/>
</dbReference>
<evidence type="ECO:0000256" key="6">
    <source>
        <dbReference type="ARBA" id="ARBA00022694"/>
    </source>
</evidence>
<dbReference type="HAMAP" id="MF_00129">
    <property type="entry name" value="MnmG_GidA"/>
    <property type="match status" value="1"/>
</dbReference>
<dbReference type="Pfam" id="PF13932">
    <property type="entry name" value="SAM_GIDA_C"/>
    <property type="match status" value="1"/>
</dbReference>
<evidence type="ECO:0000256" key="9">
    <source>
        <dbReference type="ARBA" id="ARBA00025948"/>
    </source>
</evidence>
<dbReference type="Gene3D" id="3.50.50.60">
    <property type="entry name" value="FAD/NAD(P)-binding domain"/>
    <property type="match status" value="2"/>
</dbReference>
<keyword evidence="11" id="KW-0963">Cytoplasm</keyword>
<dbReference type="GO" id="GO:0002098">
    <property type="term" value="P:tRNA wobble uridine modification"/>
    <property type="evidence" value="ECO:0007669"/>
    <property type="project" value="InterPro"/>
</dbReference>
<dbReference type="OrthoDB" id="9815560at2"/>
<feature type="binding site" evidence="11">
    <location>
        <begin position="269"/>
        <end position="283"/>
    </location>
    <ligand>
        <name>NAD(+)</name>
        <dbReference type="ChEBI" id="CHEBI:57540"/>
    </ligand>
</feature>
<dbReference type="InterPro" id="IPR047001">
    <property type="entry name" value="MnmG_C_subdom"/>
</dbReference>
<keyword evidence="8 11" id="KW-0520">NAD</keyword>
<dbReference type="SUPFAM" id="SSF51905">
    <property type="entry name" value="FAD/NAD(P)-binding domain"/>
    <property type="match status" value="1"/>
</dbReference>
<evidence type="ECO:0000256" key="2">
    <source>
        <dbReference type="ARBA" id="ARBA00003717"/>
    </source>
</evidence>
<dbReference type="InterPro" id="IPR049312">
    <property type="entry name" value="GIDA_C_N"/>
</dbReference>
<evidence type="ECO:0000259" key="12">
    <source>
        <dbReference type="SMART" id="SM01228"/>
    </source>
</evidence>
<evidence type="ECO:0000256" key="10">
    <source>
        <dbReference type="ARBA" id="ARBA00031800"/>
    </source>
</evidence>
<accession>A0A844ZLB6</accession>
<dbReference type="RefSeq" id="WP_160590800.1">
    <property type="nucleotide sequence ID" value="NZ_BAAAFP010000001.1"/>
</dbReference>
<dbReference type="Proteomes" id="UP000435243">
    <property type="component" value="Unassembled WGS sequence"/>
</dbReference>
<dbReference type="InterPro" id="IPR002218">
    <property type="entry name" value="MnmG-rel"/>
</dbReference>